<dbReference type="OrthoDB" id="9805307at2"/>
<dbReference type="Pfam" id="PF01557">
    <property type="entry name" value="FAA_hydrolase"/>
    <property type="match status" value="1"/>
</dbReference>
<dbReference type="InterPro" id="IPR036663">
    <property type="entry name" value="Fumarylacetoacetase_C_sf"/>
</dbReference>
<evidence type="ECO:0000313" key="4">
    <source>
        <dbReference type="EMBL" id="OAT72031.1"/>
    </source>
</evidence>
<dbReference type="SUPFAM" id="SSF56529">
    <property type="entry name" value="FAH"/>
    <property type="match status" value="1"/>
</dbReference>
<organism evidence="4 5">
    <name type="scientific">Parageobacillus thermoglucosidasius</name>
    <name type="common">Geobacillus thermoglucosidasius</name>
    <dbReference type="NCBI Taxonomy" id="1426"/>
    <lineage>
        <taxon>Bacteria</taxon>
        <taxon>Bacillati</taxon>
        <taxon>Bacillota</taxon>
        <taxon>Bacilli</taxon>
        <taxon>Bacillales</taxon>
        <taxon>Anoxybacillaceae</taxon>
        <taxon>Parageobacillus</taxon>
    </lineage>
</organism>
<gene>
    <name evidence="4" type="ORF">A7K69_11550</name>
</gene>
<accession>A0A1B7KPN7</accession>
<dbReference type="Gene3D" id="3.90.850.10">
    <property type="entry name" value="Fumarylacetoacetase-like, C-terminal domain"/>
    <property type="match status" value="1"/>
</dbReference>
<dbReference type="GO" id="GO:0016853">
    <property type="term" value="F:isomerase activity"/>
    <property type="evidence" value="ECO:0007669"/>
    <property type="project" value="UniProtKB-ARBA"/>
</dbReference>
<dbReference type="InterPro" id="IPR051121">
    <property type="entry name" value="FAH"/>
</dbReference>
<dbReference type="PANTHER" id="PTHR42796">
    <property type="entry name" value="FUMARYLACETOACETATE HYDROLASE DOMAIN-CONTAINING PROTEIN 2A-RELATED"/>
    <property type="match status" value="1"/>
</dbReference>
<evidence type="ECO:0000259" key="3">
    <source>
        <dbReference type="Pfam" id="PF01557"/>
    </source>
</evidence>
<dbReference type="FunFam" id="3.90.850.10:FF:000002">
    <property type="entry name" value="2-hydroxyhepta-2,4-diene-1,7-dioate isomerase"/>
    <property type="match status" value="1"/>
</dbReference>
<evidence type="ECO:0000256" key="1">
    <source>
        <dbReference type="ARBA" id="ARBA00010211"/>
    </source>
</evidence>
<dbReference type="PANTHER" id="PTHR42796:SF4">
    <property type="entry name" value="FUMARYLACETOACETATE HYDROLASE DOMAIN-CONTAINING PROTEIN 2A"/>
    <property type="match status" value="1"/>
</dbReference>
<proteinExistence type="inferred from homology"/>
<comment type="caution">
    <text evidence="4">The sequence shown here is derived from an EMBL/GenBank/DDBJ whole genome shotgun (WGS) entry which is preliminary data.</text>
</comment>
<dbReference type="GO" id="GO:0046872">
    <property type="term" value="F:metal ion binding"/>
    <property type="evidence" value="ECO:0007669"/>
    <property type="project" value="UniProtKB-KW"/>
</dbReference>
<keyword evidence="2" id="KW-0479">Metal-binding</keyword>
<reference evidence="5" key="1">
    <citation type="submission" date="2016-05" db="EMBL/GenBank/DDBJ databases">
        <authorList>
            <person name="Wang W."/>
            <person name="Zhu L."/>
        </authorList>
    </citation>
    <scope>NUCLEOTIDE SEQUENCE [LARGE SCALE GENOMIC DNA]</scope>
    <source>
        <strain evidence="5">W-2</strain>
    </source>
</reference>
<name>A0A1B7KPN7_PARTM</name>
<feature type="domain" description="Fumarylacetoacetase-like C-terminal" evidence="3">
    <location>
        <begin position="92"/>
        <end position="298"/>
    </location>
</feature>
<dbReference type="GO" id="GO:0019752">
    <property type="term" value="P:carboxylic acid metabolic process"/>
    <property type="evidence" value="ECO:0007669"/>
    <property type="project" value="UniProtKB-ARBA"/>
</dbReference>
<dbReference type="RefSeq" id="WP_064552531.1">
    <property type="nucleotide sequence ID" value="NZ_LXMA01000038.1"/>
</dbReference>
<dbReference type="Proteomes" id="UP000078290">
    <property type="component" value="Unassembled WGS sequence"/>
</dbReference>
<dbReference type="AlphaFoldDB" id="A0A1B7KPN7"/>
<dbReference type="InterPro" id="IPR011234">
    <property type="entry name" value="Fumarylacetoacetase-like_C"/>
</dbReference>
<dbReference type="EMBL" id="LXMA01000038">
    <property type="protein sequence ID" value="OAT72031.1"/>
    <property type="molecule type" value="Genomic_DNA"/>
</dbReference>
<comment type="similarity">
    <text evidence="1">Belongs to the FAH family.</text>
</comment>
<evidence type="ECO:0000256" key="2">
    <source>
        <dbReference type="ARBA" id="ARBA00022723"/>
    </source>
</evidence>
<evidence type="ECO:0000313" key="5">
    <source>
        <dbReference type="Proteomes" id="UP000078290"/>
    </source>
</evidence>
<sequence>MRFVTAQRGNETFVGVMEQEGKVIHLCRAEQAMRQRPTLPSSLLECIKLGDKFLHQANEIAAWAKENPSTQYVYALHDVRLLAPIPRPAKNIFCVGKNYVDHAIELGGNSDIPQHLIVFSKVPTTVIGHEETVLRHADVTDELDYEGELAVVIGKRGKAIRKEEALDYVFGYTIINDVTARDLQERHQQYLLGKSLDTFCPMGPWIVHKSLIENPNKLEIETKVNGEIRQKASTEQFIFNVETIIETISRGITLEPGDIIATGTPAGVGKGMKPPRFLQAGDVVEITVEGIGTLRNKIGE</sequence>
<protein>
    <recommendedName>
        <fullName evidence="3">Fumarylacetoacetase-like C-terminal domain-containing protein</fullName>
    </recommendedName>
</protein>